<evidence type="ECO:0000256" key="1">
    <source>
        <dbReference type="SAM" id="MobiDB-lite"/>
    </source>
</evidence>
<name>A0A0J1BA59_RHOIS</name>
<dbReference type="EMBL" id="LECT01000034">
    <property type="protein sequence ID" value="KLU03605.1"/>
    <property type="molecule type" value="Genomic_DNA"/>
</dbReference>
<protein>
    <submittedName>
        <fullName evidence="2">Uncharacterized protein</fullName>
    </submittedName>
</protein>
<keyword evidence="3" id="KW-1185">Reference proteome</keyword>
<evidence type="ECO:0000313" key="2">
    <source>
        <dbReference type="EMBL" id="KLU03605.1"/>
    </source>
</evidence>
<dbReference type="PATRIC" id="fig|595434.4.peg.4139"/>
<reference evidence="2" key="1">
    <citation type="submission" date="2015-05" db="EMBL/GenBank/DDBJ databases">
        <title>Permanent draft genome of Rhodopirellula islandicus K833.</title>
        <authorList>
            <person name="Kizina J."/>
            <person name="Richter M."/>
            <person name="Glockner F.O."/>
            <person name="Harder J."/>
        </authorList>
    </citation>
    <scope>NUCLEOTIDE SEQUENCE [LARGE SCALE GENOMIC DNA]</scope>
    <source>
        <strain evidence="2">K833</strain>
    </source>
</reference>
<accession>A0A0J1BA59</accession>
<comment type="caution">
    <text evidence="2">The sequence shown here is derived from an EMBL/GenBank/DDBJ whole genome shotgun (WGS) entry which is preliminary data.</text>
</comment>
<evidence type="ECO:0000313" key="3">
    <source>
        <dbReference type="Proteomes" id="UP000036367"/>
    </source>
</evidence>
<gene>
    <name evidence="2" type="ORF">RISK_004360</name>
</gene>
<feature type="region of interest" description="Disordered" evidence="1">
    <location>
        <begin position="14"/>
        <end position="42"/>
    </location>
</feature>
<dbReference type="AlphaFoldDB" id="A0A0J1BA59"/>
<dbReference type="Proteomes" id="UP000036367">
    <property type="component" value="Unassembled WGS sequence"/>
</dbReference>
<organism evidence="2 3">
    <name type="scientific">Rhodopirellula islandica</name>
    <dbReference type="NCBI Taxonomy" id="595434"/>
    <lineage>
        <taxon>Bacteria</taxon>
        <taxon>Pseudomonadati</taxon>
        <taxon>Planctomycetota</taxon>
        <taxon>Planctomycetia</taxon>
        <taxon>Pirellulales</taxon>
        <taxon>Pirellulaceae</taxon>
        <taxon>Rhodopirellula</taxon>
    </lineage>
</organism>
<proteinExistence type="predicted"/>
<sequence>MQIQQCNLQSLRLTSRSRHIAPEGPSFVARGGSPENNREKQKVAPDGAVVGNAALWSRLKRTLGSGLGRDVARRWSAAGRNSWGQLF</sequence>